<organism evidence="3 4">
    <name type="scientific">Microvenator marinus</name>
    <dbReference type="NCBI Taxonomy" id="2600177"/>
    <lineage>
        <taxon>Bacteria</taxon>
        <taxon>Deltaproteobacteria</taxon>
        <taxon>Bradymonadales</taxon>
        <taxon>Microvenatoraceae</taxon>
        <taxon>Microvenator</taxon>
    </lineage>
</organism>
<dbReference type="KEGG" id="bbae:FRD01_15700"/>
<dbReference type="AlphaFoldDB" id="A0A5B8XXC3"/>
<evidence type="ECO:0000259" key="2">
    <source>
        <dbReference type="Pfam" id="PF16169"/>
    </source>
</evidence>
<sequence>MKVVSGFEHSPGAHCGSTAMRDLVRWAGLELSEPMIFGLGSGLAFVYLRGEGLSPTRTVMGRGWNLEQCAADRLGVELVERNTDSPEEAWEHVREALEADKPVMLQCDLKELPYWGSRTPFNGHRIVVAGWDEARKIALVADTHFEGLQEVPLEALALSRRSHHGPMGYARHASWTLEGSPVAPGPEAVLKALKINAETMAVESDVAGLGAMRNFADDVGSWIEQPDAAWCYRYAYQVIEKRGTGGGNFRRLYRDYLMEALEFVPAIKEAQLHVGMSRAASAWTTLADRFQLASESQSPDPQVLAHIESLAEAVYQFESMFWDQVEERLS</sequence>
<reference evidence="3 4" key="1">
    <citation type="submission" date="2019-08" db="EMBL/GenBank/DDBJ databases">
        <authorList>
            <person name="Liang Q."/>
        </authorList>
    </citation>
    <scope>NUCLEOTIDE SEQUENCE [LARGE SCALE GENOMIC DNA]</scope>
    <source>
        <strain evidence="3 4">V1718</strain>
    </source>
</reference>
<dbReference type="InterPro" id="IPR026935">
    <property type="entry name" value="BtrH_N"/>
</dbReference>
<evidence type="ECO:0000259" key="1">
    <source>
        <dbReference type="Pfam" id="PF14399"/>
    </source>
</evidence>
<gene>
    <name evidence="3" type="ORF">FRD01_15700</name>
</gene>
<protein>
    <submittedName>
        <fullName evidence="3">DUF4872 domain-containing protein</fullName>
    </submittedName>
</protein>
<dbReference type="EMBL" id="CP042467">
    <property type="protein sequence ID" value="QED28653.1"/>
    <property type="molecule type" value="Genomic_DNA"/>
</dbReference>
<dbReference type="OrthoDB" id="4075615at2"/>
<name>A0A5B8XXC3_9DELT</name>
<evidence type="ECO:0000313" key="4">
    <source>
        <dbReference type="Proteomes" id="UP000321595"/>
    </source>
</evidence>
<feature type="domain" description="DUF4872" evidence="2">
    <location>
        <begin position="156"/>
        <end position="324"/>
    </location>
</feature>
<dbReference type="InterPro" id="IPR032369">
    <property type="entry name" value="DUF4872"/>
</dbReference>
<dbReference type="Proteomes" id="UP000321595">
    <property type="component" value="Chromosome"/>
</dbReference>
<proteinExistence type="predicted"/>
<keyword evidence="4" id="KW-1185">Reference proteome</keyword>
<feature type="domain" description="Butirosin biosynthesis protein H N-terminal" evidence="1">
    <location>
        <begin position="14"/>
        <end position="143"/>
    </location>
</feature>
<evidence type="ECO:0000313" key="3">
    <source>
        <dbReference type="EMBL" id="QED28653.1"/>
    </source>
</evidence>
<dbReference type="Pfam" id="PF14399">
    <property type="entry name" value="BtrH_N"/>
    <property type="match status" value="1"/>
</dbReference>
<dbReference type="RefSeq" id="WP_146961271.1">
    <property type="nucleotide sequence ID" value="NZ_CP042467.1"/>
</dbReference>
<accession>A0A5B8XXC3</accession>
<dbReference type="Pfam" id="PF16169">
    <property type="entry name" value="DUF4872"/>
    <property type="match status" value="1"/>
</dbReference>